<dbReference type="InterPro" id="IPR007627">
    <property type="entry name" value="RNA_pol_sigma70_r2"/>
</dbReference>
<protein>
    <submittedName>
        <fullName evidence="7">RNA polymerase sigma-70 factor, ECF subfamily</fullName>
    </submittedName>
</protein>
<dbReference type="EMBL" id="FNQP01000016">
    <property type="protein sequence ID" value="SEA87164.1"/>
    <property type="molecule type" value="Genomic_DNA"/>
</dbReference>
<dbReference type="InterPro" id="IPR039425">
    <property type="entry name" value="RNA_pol_sigma-70-like"/>
</dbReference>
<dbReference type="GO" id="GO:0006352">
    <property type="term" value="P:DNA-templated transcription initiation"/>
    <property type="evidence" value="ECO:0007669"/>
    <property type="project" value="InterPro"/>
</dbReference>
<dbReference type="InterPro" id="IPR013325">
    <property type="entry name" value="RNA_pol_sigma_r2"/>
</dbReference>
<evidence type="ECO:0000256" key="4">
    <source>
        <dbReference type="ARBA" id="ARBA00023163"/>
    </source>
</evidence>
<evidence type="ECO:0000256" key="2">
    <source>
        <dbReference type="ARBA" id="ARBA00023015"/>
    </source>
</evidence>
<dbReference type="STRING" id="525918.SAMN05660964_02687"/>
<evidence type="ECO:0000313" key="8">
    <source>
        <dbReference type="Proteomes" id="UP000199397"/>
    </source>
</evidence>
<dbReference type="PANTHER" id="PTHR43133:SF62">
    <property type="entry name" value="RNA POLYMERASE SIGMA FACTOR SIGZ"/>
    <property type="match status" value="1"/>
</dbReference>
<accession>A0A1H4EPX4</accession>
<proteinExistence type="inferred from homology"/>
<evidence type="ECO:0000259" key="5">
    <source>
        <dbReference type="Pfam" id="PF04542"/>
    </source>
</evidence>
<dbReference type="InterPro" id="IPR014284">
    <property type="entry name" value="RNA_pol_sigma-70_dom"/>
</dbReference>
<dbReference type="Pfam" id="PF08281">
    <property type="entry name" value="Sigma70_r4_2"/>
    <property type="match status" value="1"/>
</dbReference>
<evidence type="ECO:0000313" key="7">
    <source>
        <dbReference type="EMBL" id="SEA87164.1"/>
    </source>
</evidence>
<dbReference type="NCBIfam" id="TIGR02937">
    <property type="entry name" value="sigma70-ECF"/>
    <property type="match status" value="1"/>
</dbReference>
<evidence type="ECO:0000256" key="1">
    <source>
        <dbReference type="ARBA" id="ARBA00010641"/>
    </source>
</evidence>
<dbReference type="AlphaFoldDB" id="A0A1H4EPX4"/>
<keyword evidence="2" id="KW-0805">Transcription regulation</keyword>
<reference evidence="7 8" key="1">
    <citation type="submission" date="2016-10" db="EMBL/GenBank/DDBJ databases">
        <authorList>
            <person name="de Groot N.N."/>
        </authorList>
    </citation>
    <scope>NUCLEOTIDE SEQUENCE [LARGE SCALE GENOMIC DNA]</scope>
    <source>
        <strain evidence="7 8">DSM 21228</strain>
    </source>
</reference>
<dbReference type="GO" id="GO:0003677">
    <property type="term" value="F:DNA binding"/>
    <property type="evidence" value="ECO:0007669"/>
    <property type="project" value="InterPro"/>
</dbReference>
<dbReference type="InterPro" id="IPR013249">
    <property type="entry name" value="RNA_pol_sigma70_r4_t2"/>
</dbReference>
<dbReference type="Gene3D" id="1.10.1740.10">
    <property type="match status" value="1"/>
</dbReference>
<dbReference type="RefSeq" id="WP_093069416.1">
    <property type="nucleotide sequence ID" value="NZ_FNQP01000016.1"/>
</dbReference>
<evidence type="ECO:0000256" key="3">
    <source>
        <dbReference type="ARBA" id="ARBA00023082"/>
    </source>
</evidence>
<feature type="domain" description="RNA polymerase sigma factor 70 region 4 type 2" evidence="6">
    <location>
        <begin position="123"/>
        <end position="175"/>
    </location>
</feature>
<dbReference type="OrthoDB" id="9784272at2"/>
<feature type="domain" description="RNA polymerase sigma-70 region 2" evidence="5">
    <location>
        <begin position="22"/>
        <end position="90"/>
    </location>
</feature>
<dbReference type="PANTHER" id="PTHR43133">
    <property type="entry name" value="RNA POLYMERASE ECF-TYPE SIGMA FACTO"/>
    <property type="match status" value="1"/>
</dbReference>
<keyword evidence="4" id="KW-0804">Transcription</keyword>
<dbReference type="InterPro" id="IPR013324">
    <property type="entry name" value="RNA_pol_sigma_r3/r4-like"/>
</dbReference>
<dbReference type="Gene3D" id="1.10.10.10">
    <property type="entry name" value="Winged helix-like DNA-binding domain superfamily/Winged helix DNA-binding domain"/>
    <property type="match status" value="1"/>
</dbReference>
<keyword evidence="3" id="KW-0731">Sigma factor</keyword>
<dbReference type="GO" id="GO:0016987">
    <property type="term" value="F:sigma factor activity"/>
    <property type="evidence" value="ECO:0007669"/>
    <property type="project" value="UniProtKB-KW"/>
</dbReference>
<evidence type="ECO:0000259" key="6">
    <source>
        <dbReference type="Pfam" id="PF08281"/>
    </source>
</evidence>
<keyword evidence="8" id="KW-1185">Reference proteome</keyword>
<comment type="similarity">
    <text evidence="1">Belongs to the sigma-70 factor family. ECF subfamily.</text>
</comment>
<sequence>MEPLNELLQRSGQGDAAAFRQLYNATSPRLFALCKRLLRDEALAEDVLQEGFVKVWHHAAQFSASKASAMTWMTTIIRNQALDKLRQAQSRPTVVDAVEYESLEFASLEPEPDALQQMGEDAERLLYCLDQLKPEQRECILQAFYHGQTHDELAQSLAKPLGTVKAWIRRGLEQLRGCLQ</sequence>
<dbReference type="Pfam" id="PF04542">
    <property type="entry name" value="Sigma70_r2"/>
    <property type="match status" value="1"/>
</dbReference>
<organism evidence="7 8">
    <name type="scientific">Thiothrix caldifontis</name>
    <dbReference type="NCBI Taxonomy" id="525918"/>
    <lineage>
        <taxon>Bacteria</taxon>
        <taxon>Pseudomonadati</taxon>
        <taxon>Pseudomonadota</taxon>
        <taxon>Gammaproteobacteria</taxon>
        <taxon>Thiotrichales</taxon>
        <taxon>Thiotrichaceae</taxon>
        <taxon>Thiothrix</taxon>
    </lineage>
</organism>
<name>A0A1H4EPX4_9GAMM</name>
<dbReference type="Proteomes" id="UP000199397">
    <property type="component" value="Unassembled WGS sequence"/>
</dbReference>
<gene>
    <name evidence="7" type="ORF">SAMN05660964_02687</name>
</gene>
<dbReference type="SUPFAM" id="SSF88659">
    <property type="entry name" value="Sigma3 and sigma4 domains of RNA polymerase sigma factors"/>
    <property type="match status" value="1"/>
</dbReference>
<dbReference type="CDD" id="cd06171">
    <property type="entry name" value="Sigma70_r4"/>
    <property type="match status" value="1"/>
</dbReference>
<dbReference type="InterPro" id="IPR036388">
    <property type="entry name" value="WH-like_DNA-bd_sf"/>
</dbReference>
<dbReference type="SUPFAM" id="SSF88946">
    <property type="entry name" value="Sigma2 domain of RNA polymerase sigma factors"/>
    <property type="match status" value="1"/>
</dbReference>